<dbReference type="InterPro" id="IPR051140">
    <property type="entry name" value="GATA_TF"/>
</dbReference>
<feature type="compositionally biased region" description="Gly residues" evidence="5">
    <location>
        <begin position="428"/>
        <end position="440"/>
    </location>
</feature>
<evidence type="ECO:0000259" key="6">
    <source>
        <dbReference type="PROSITE" id="PS50114"/>
    </source>
</evidence>
<feature type="compositionally biased region" description="Low complexity" evidence="5">
    <location>
        <begin position="332"/>
        <end position="356"/>
    </location>
</feature>
<keyword evidence="3" id="KW-0862">Zinc</keyword>
<sequence>MQQRQGAVRCYWALLAPQYTSAPGTHPSSSSSSQAAAAPAHQSLELQFVSLDPVLSAHLARQGAQMVNRDVMQFIHPVEREQARGDLYNAIQSDDLQGSVTRLRFARVSRIKALLGCPPQDNPVPNEDLLAVCEDDDYVIIDLVLNWAADGLLLAFFHAIKDKDSVANNDPGRRQEGWSNYCGSETMLPEHTQAVQSSISAALTLPPRTRHPPTRIFQLYSSSASQYPQQLLLTWPPPRPPNSTGMFDGLYDADEYADLMRHVDMDPSQLAAKPGEVRTNCTTRFGAEHSIRTEGVYRHVTSVFIPYGGVIFACFQTTKVYDLPTINSTAVTTQQQPTSAAPPSASSEPWPTSPVVPGGPGGGVQGRGGEWPQRGTGGPGSDYEYAQPHYPQDAYRPHSGYAGYDQAQQPFHARLASSENTPTPPRGAPGGVPGVPGAGGGGGVGVVVGVGGGGGGGSTRPLVRPPGDVEKCRGCGTRESPEWRKGENGVKDLCNACGLKLARAVAKREGRQKPRKKDKV</sequence>
<dbReference type="AlphaFoldDB" id="A0A427YBD1"/>
<keyword evidence="1" id="KW-0479">Metal-binding</keyword>
<evidence type="ECO:0000313" key="8">
    <source>
        <dbReference type="Proteomes" id="UP000279236"/>
    </source>
</evidence>
<evidence type="ECO:0000256" key="1">
    <source>
        <dbReference type="ARBA" id="ARBA00022723"/>
    </source>
</evidence>
<dbReference type="GO" id="GO:0043565">
    <property type="term" value="F:sequence-specific DNA binding"/>
    <property type="evidence" value="ECO:0007669"/>
    <property type="project" value="InterPro"/>
</dbReference>
<comment type="caution">
    <text evidence="7">The sequence shown here is derived from an EMBL/GenBank/DDBJ whole genome shotgun (WGS) entry which is preliminary data.</text>
</comment>
<evidence type="ECO:0000313" key="7">
    <source>
        <dbReference type="EMBL" id="RSH88366.1"/>
    </source>
</evidence>
<name>A0A427YBD1_9TREE</name>
<dbReference type="InterPro" id="IPR000679">
    <property type="entry name" value="Znf_GATA"/>
</dbReference>
<dbReference type="RefSeq" id="XP_028480574.1">
    <property type="nucleotide sequence ID" value="XM_028616717.1"/>
</dbReference>
<feature type="region of interest" description="Disordered" evidence="5">
    <location>
        <begin position="332"/>
        <end position="404"/>
    </location>
</feature>
<dbReference type="SUPFAM" id="SSF57716">
    <property type="entry name" value="Glucocorticoid receptor-like (DNA-binding domain)"/>
    <property type="match status" value="1"/>
</dbReference>
<accession>A0A427YBD1</accession>
<dbReference type="GeneID" id="39585449"/>
<reference evidence="7 8" key="1">
    <citation type="submission" date="2018-11" db="EMBL/GenBank/DDBJ databases">
        <title>Genome sequence of Apiotrichum porosum DSM 27194.</title>
        <authorList>
            <person name="Aliyu H."/>
            <person name="Gorte O."/>
            <person name="Ochsenreither K."/>
        </authorList>
    </citation>
    <scope>NUCLEOTIDE SEQUENCE [LARGE SCALE GENOMIC DNA]</scope>
    <source>
        <strain evidence="7 8">DSM 27194</strain>
    </source>
</reference>
<dbReference type="CDD" id="cd00202">
    <property type="entry name" value="ZnF_GATA"/>
    <property type="match status" value="1"/>
</dbReference>
<dbReference type="Proteomes" id="UP000279236">
    <property type="component" value="Unassembled WGS sequence"/>
</dbReference>
<protein>
    <recommendedName>
        <fullName evidence="6">GATA-type domain-containing protein</fullName>
    </recommendedName>
</protein>
<dbReference type="PANTHER" id="PTHR45658:SF18">
    <property type="entry name" value="PROTEIN GAT2"/>
    <property type="match status" value="1"/>
</dbReference>
<dbReference type="GO" id="GO:0006355">
    <property type="term" value="P:regulation of DNA-templated transcription"/>
    <property type="evidence" value="ECO:0007669"/>
    <property type="project" value="InterPro"/>
</dbReference>
<feature type="domain" description="GATA-type" evidence="6">
    <location>
        <begin position="471"/>
        <end position="499"/>
    </location>
</feature>
<dbReference type="SMART" id="SM00401">
    <property type="entry name" value="ZnF_GATA"/>
    <property type="match status" value="1"/>
</dbReference>
<dbReference type="GO" id="GO:0008270">
    <property type="term" value="F:zinc ion binding"/>
    <property type="evidence" value="ECO:0007669"/>
    <property type="project" value="UniProtKB-KW"/>
</dbReference>
<dbReference type="EMBL" id="RSCE01000001">
    <property type="protein sequence ID" value="RSH88366.1"/>
    <property type="molecule type" value="Genomic_DNA"/>
</dbReference>
<feature type="compositionally biased region" description="Gly residues" evidence="5">
    <location>
        <begin position="358"/>
        <end position="380"/>
    </location>
</feature>
<keyword evidence="2 4" id="KW-0863">Zinc-finger</keyword>
<dbReference type="STRING" id="105984.A0A427YBD1"/>
<dbReference type="Gene3D" id="3.30.50.10">
    <property type="entry name" value="Erythroid Transcription Factor GATA-1, subunit A"/>
    <property type="match status" value="1"/>
</dbReference>
<dbReference type="PROSITE" id="PS50114">
    <property type="entry name" value="GATA_ZN_FINGER_2"/>
    <property type="match status" value="1"/>
</dbReference>
<dbReference type="InterPro" id="IPR013088">
    <property type="entry name" value="Znf_NHR/GATA"/>
</dbReference>
<dbReference type="PANTHER" id="PTHR45658">
    <property type="entry name" value="GATA TRANSCRIPTION FACTOR"/>
    <property type="match status" value="1"/>
</dbReference>
<evidence type="ECO:0000256" key="3">
    <source>
        <dbReference type="ARBA" id="ARBA00022833"/>
    </source>
</evidence>
<organism evidence="7 8">
    <name type="scientific">Apiotrichum porosum</name>
    <dbReference type="NCBI Taxonomy" id="105984"/>
    <lineage>
        <taxon>Eukaryota</taxon>
        <taxon>Fungi</taxon>
        <taxon>Dikarya</taxon>
        <taxon>Basidiomycota</taxon>
        <taxon>Agaricomycotina</taxon>
        <taxon>Tremellomycetes</taxon>
        <taxon>Trichosporonales</taxon>
        <taxon>Trichosporonaceae</taxon>
        <taxon>Apiotrichum</taxon>
    </lineage>
</organism>
<feature type="region of interest" description="Disordered" evidence="5">
    <location>
        <begin position="416"/>
        <end position="440"/>
    </location>
</feature>
<evidence type="ECO:0000256" key="4">
    <source>
        <dbReference type="PROSITE-ProRule" id="PRU00094"/>
    </source>
</evidence>
<dbReference type="OrthoDB" id="2162994at2759"/>
<gene>
    <name evidence="7" type="ORF">EHS24_000906</name>
</gene>
<evidence type="ECO:0000256" key="5">
    <source>
        <dbReference type="SAM" id="MobiDB-lite"/>
    </source>
</evidence>
<keyword evidence="8" id="KW-1185">Reference proteome</keyword>
<evidence type="ECO:0000256" key="2">
    <source>
        <dbReference type="ARBA" id="ARBA00022771"/>
    </source>
</evidence>
<proteinExistence type="predicted"/>
<dbReference type="Pfam" id="PF00320">
    <property type="entry name" value="GATA"/>
    <property type="match status" value="1"/>
</dbReference>